<dbReference type="PANTHER" id="PTHR47947:SF60">
    <property type="entry name" value="CYTOCHROME P450"/>
    <property type="match status" value="1"/>
</dbReference>
<dbReference type="EMBL" id="JAPFFI010000006">
    <property type="protein sequence ID" value="KAJ6391216.1"/>
    <property type="molecule type" value="Genomic_DNA"/>
</dbReference>
<keyword evidence="3" id="KW-0560">Oxidoreductase</keyword>
<name>A0ABQ9BYG0_9ROSI</name>
<evidence type="ECO:0000313" key="7">
    <source>
        <dbReference type="Proteomes" id="UP001141253"/>
    </source>
</evidence>
<evidence type="ECO:0000256" key="4">
    <source>
        <dbReference type="ARBA" id="ARBA00023004"/>
    </source>
</evidence>
<dbReference type="InterPro" id="IPR036396">
    <property type="entry name" value="Cyt_P450_sf"/>
</dbReference>
<evidence type="ECO:0000313" key="6">
    <source>
        <dbReference type="EMBL" id="KAJ6391216.1"/>
    </source>
</evidence>
<keyword evidence="5" id="KW-0503">Monooxygenase</keyword>
<evidence type="ECO:0000256" key="1">
    <source>
        <dbReference type="ARBA" id="ARBA00022617"/>
    </source>
</evidence>
<keyword evidence="7" id="KW-1185">Reference proteome</keyword>
<keyword evidence="4" id="KW-0408">Iron</keyword>
<evidence type="ECO:0000256" key="2">
    <source>
        <dbReference type="ARBA" id="ARBA00022723"/>
    </source>
</evidence>
<keyword evidence="2" id="KW-0479">Metal-binding</keyword>
<dbReference type="InterPro" id="IPR050651">
    <property type="entry name" value="Plant_Cytochrome_P450_Monoox"/>
</dbReference>
<protein>
    <submittedName>
        <fullName evidence="6">Uncharacterized protein</fullName>
    </submittedName>
</protein>
<dbReference type="PANTHER" id="PTHR47947">
    <property type="entry name" value="CYTOCHROME P450 82C3-RELATED"/>
    <property type="match status" value="1"/>
</dbReference>
<keyword evidence="1" id="KW-0349">Heme</keyword>
<reference evidence="6" key="2">
    <citation type="journal article" date="2023" name="Int. J. Mol. Sci.">
        <title>De Novo Assembly and Annotation of 11 Diverse Shrub Willow (Salix) Genomes Reveals Novel Gene Organization in Sex-Linked Regions.</title>
        <authorList>
            <person name="Hyden B."/>
            <person name="Feng K."/>
            <person name="Yates T.B."/>
            <person name="Jawdy S."/>
            <person name="Cereghino C."/>
            <person name="Smart L.B."/>
            <person name="Muchero W."/>
        </authorList>
    </citation>
    <scope>NUCLEOTIDE SEQUENCE</scope>
    <source>
        <tissue evidence="6">Shoot tip</tissue>
    </source>
</reference>
<evidence type="ECO:0000256" key="3">
    <source>
        <dbReference type="ARBA" id="ARBA00023002"/>
    </source>
</evidence>
<accession>A0ABQ9BYG0</accession>
<sequence>MEERLIECRLKRDSFMQGLIEEQRRALESDCCGERKRNTIQVLLSLQETEPEYYTDDIIKGLLLITRCRNTTIFRDHQKNAWLEGSASHVALCYLLTCGPYKMTLKSGWDPGKFKPERFDGLEGASDGLKLMPSGYGRRSCL</sequence>
<gene>
    <name evidence="6" type="ORF">OIU77_025244</name>
</gene>
<reference evidence="6" key="1">
    <citation type="submission" date="2022-10" db="EMBL/GenBank/DDBJ databases">
        <authorList>
            <person name="Hyden B.L."/>
            <person name="Feng K."/>
            <person name="Yates T."/>
            <person name="Jawdy S."/>
            <person name="Smart L.B."/>
            <person name="Muchero W."/>
        </authorList>
    </citation>
    <scope>NUCLEOTIDE SEQUENCE</scope>
    <source>
        <tissue evidence="6">Shoot tip</tissue>
    </source>
</reference>
<organism evidence="6 7">
    <name type="scientific">Salix suchowensis</name>
    <dbReference type="NCBI Taxonomy" id="1278906"/>
    <lineage>
        <taxon>Eukaryota</taxon>
        <taxon>Viridiplantae</taxon>
        <taxon>Streptophyta</taxon>
        <taxon>Embryophyta</taxon>
        <taxon>Tracheophyta</taxon>
        <taxon>Spermatophyta</taxon>
        <taxon>Magnoliopsida</taxon>
        <taxon>eudicotyledons</taxon>
        <taxon>Gunneridae</taxon>
        <taxon>Pentapetalae</taxon>
        <taxon>rosids</taxon>
        <taxon>fabids</taxon>
        <taxon>Malpighiales</taxon>
        <taxon>Salicaceae</taxon>
        <taxon>Saliceae</taxon>
        <taxon>Salix</taxon>
    </lineage>
</organism>
<proteinExistence type="predicted"/>
<dbReference type="SUPFAM" id="SSF48264">
    <property type="entry name" value="Cytochrome P450"/>
    <property type="match status" value="1"/>
</dbReference>
<evidence type="ECO:0000256" key="5">
    <source>
        <dbReference type="ARBA" id="ARBA00023033"/>
    </source>
</evidence>
<dbReference type="Proteomes" id="UP001141253">
    <property type="component" value="Chromosome 2"/>
</dbReference>
<comment type="caution">
    <text evidence="6">The sequence shown here is derived from an EMBL/GenBank/DDBJ whole genome shotgun (WGS) entry which is preliminary data.</text>
</comment>